<organism evidence="8 9">
    <name type="scientific">Desulfobacula phenolica</name>
    <dbReference type="NCBI Taxonomy" id="90732"/>
    <lineage>
        <taxon>Bacteria</taxon>
        <taxon>Pseudomonadati</taxon>
        <taxon>Thermodesulfobacteriota</taxon>
        <taxon>Desulfobacteria</taxon>
        <taxon>Desulfobacterales</taxon>
        <taxon>Desulfobacteraceae</taxon>
        <taxon>Desulfobacula</taxon>
    </lineage>
</organism>
<sequence>MVKFRESQTAINLHTSFAAETQARTRYDFFANKARDEGYIQIAKIFDETANQEFEHALRFFKFFNGGELEIKWTFPTGVIKDTYANLLSAAALEKYVSEDMYAKFAKIAEDEGFERAKDTFVNIIVAEKHHEKLYLELAGNIATDRVIKKDDERVWRCLSCGYIHTGKAAPRKCPACVKPAGFFELLCENW</sequence>
<dbReference type="Pfam" id="PF02915">
    <property type="entry name" value="Rubrerythrin"/>
    <property type="match status" value="1"/>
</dbReference>
<feature type="domain" description="Ferritin-like diiron" evidence="7">
    <location>
        <begin position="3"/>
        <end position="146"/>
    </location>
</feature>
<evidence type="ECO:0000259" key="6">
    <source>
        <dbReference type="PROSITE" id="PS50903"/>
    </source>
</evidence>
<dbReference type="InterPro" id="IPR009078">
    <property type="entry name" value="Ferritin-like_SF"/>
</dbReference>
<evidence type="ECO:0000256" key="1">
    <source>
        <dbReference type="ARBA" id="ARBA00001965"/>
    </source>
</evidence>
<keyword evidence="3" id="KW-0479">Metal-binding</keyword>
<feature type="domain" description="Rubredoxin-like" evidence="6">
    <location>
        <begin position="153"/>
        <end position="187"/>
    </location>
</feature>
<comment type="cofactor">
    <cofactor evidence="1">
        <name>Fe(3+)</name>
        <dbReference type="ChEBI" id="CHEBI:29034"/>
    </cofactor>
</comment>
<dbReference type="NCBIfam" id="NF045767">
    <property type="entry name" value="RuberyRbr"/>
    <property type="match status" value="1"/>
</dbReference>
<dbReference type="InterPro" id="IPR003251">
    <property type="entry name" value="Rr_diiron-bd_dom"/>
</dbReference>
<dbReference type="InterPro" id="IPR009040">
    <property type="entry name" value="Ferritin-like_diiron"/>
</dbReference>
<accession>A0A1H2JBQ8</accession>
<dbReference type="InterPro" id="IPR048574">
    <property type="entry name" value="RUBY_RBDX"/>
</dbReference>
<protein>
    <submittedName>
        <fullName evidence="8">Rubrerythrin</fullName>
    </submittedName>
</protein>
<dbReference type="Pfam" id="PF21349">
    <property type="entry name" value="RUBY_RBDX"/>
    <property type="match status" value="1"/>
</dbReference>
<evidence type="ECO:0000313" key="9">
    <source>
        <dbReference type="Proteomes" id="UP000199608"/>
    </source>
</evidence>
<dbReference type="GO" id="GO:0016491">
    <property type="term" value="F:oxidoreductase activity"/>
    <property type="evidence" value="ECO:0007669"/>
    <property type="project" value="InterPro"/>
</dbReference>
<dbReference type="PANTHER" id="PTHR43865">
    <property type="entry name" value="RUBRERYTHRIN-RELATED"/>
    <property type="match status" value="1"/>
</dbReference>
<keyword evidence="5" id="KW-0408">Iron</keyword>
<dbReference type="CDD" id="cd01041">
    <property type="entry name" value="Rubrerythrin"/>
    <property type="match status" value="1"/>
</dbReference>
<dbReference type="AlphaFoldDB" id="A0A1H2JBQ8"/>
<name>A0A1H2JBQ8_9BACT</name>
<dbReference type="InterPro" id="IPR012347">
    <property type="entry name" value="Ferritin-like"/>
</dbReference>
<keyword evidence="4" id="KW-0249">Electron transport</keyword>
<keyword evidence="2" id="KW-0813">Transport</keyword>
<evidence type="ECO:0000313" key="8">
    <source>
        <dbReference type="EMBL" id="SDU53616.1"/>
    </source>
</evidence>
<dbReference type="Gene3D" id="1.20.1260.10">
    <property type="match status" value="1"/>
</dbReference>
<dbReference type="GO" id="GO:0005506">
    <property type="term" value="F:iron ion binding"/>
    <property type="evidence" value="ECO:0007669"/>
    <property type="project" value="InterPro"/>
</dbReference>
<evidence type="ECO:0000259" key="7">
    <source>
        <dbReference type="PROSITE" id="PS50905"/>
    </source>
</evidence>
<keyword evidence="9" id="KW-1185">Reference proteome</keyword>
<dbReference type="PANTHER" id="PTHR43865:SF1">
    <property type="entry name" value="RUBRERYTHRIN-RELATED"/>
    <property type="match status" value="1"/>
</dbReference>
<dbReference type="RefSeq" id="WP_014955780.1">
    <property type="nucleotide sequence ID" value="NZ_FNLL01000011.1"/>
</dbReference>
<dbReference type="InterPro" id="IPR024934">
    <property type="entry name" value="Rubredoxin-like_dom"/>
</dbReference>
<dbReference type="InterPro" id="IPR052364">
    <property type="entry name" value="Rubrerythrin"/>
</dbReference>
<dbReference type="SUPFAM" id="SSF57802">
    <property type="entry name" value="Rubredoxin-like"/>
    <property type="match status" value="1"/>
</dbReference>
<dbReference type="EMBL" id="FNLL01000011">
    <property type="protein sequence ID" value="SDU53616.1"/>
    <property type="molecule type" value="Genomic_DNA"/>
</dbReference>
<dbReference type="PROSITE" id="PS50905">
    <property type="entry name" value="FERRITIN_LIKE"/>
    <property type="match status" value="1"/>
</dbReference>
<proteinExistence type="predicted"/>
<dbReference type="PROSITE" id="PS50903">
    <property type="entry name" value="RUBREDOXIN_LIKE"/>
    <property type="match status" value="1"/>
</dbReference>
<dbReference type="Gene3D" id="2.20.28.10">
    <property type="match status" value="1"/>
</dbReference>
<evidence type="ECO:0000256" key="4">
    <source>
        <dbReference type="ARBA" id="ARBA00022982"/>
    </source>
</evidence>
<dbReference type="Proteomes" id="UP000199608">
    <property type="component" value="Unassembled WGS sequence"/>
</dbReference>
<gene>
    <name evidence="8" type="ORF">SAMN04487931_111123</name>
</gene>
<dbReference type="SUPFAM" id="SSF47240">
    <property type="entry name" value="Ferritin-like"/>
    <property type="match status" value="1"/>
</dbReference>
<evidence type="ECO:0000256" key="2">
    <source>
        <dbReference type="ARBA" id="ARBA00022448"/>
    </source>
</evidence>
<evidence type="ECO:0000256" key="5">
    <source>
        <dbReference type="ARBA" id="ARBA00023004"/>
    </source>
</evidence>
<reference evidence="9" key="1">
    <citation type="submission" date="2016-10" db="EMBL/GenBank/DDBJ databases">
        <authorList>
            <person name="Varghese N."/>
            <person name="Submissions S."/>
        </authorList>
    </citation>
    <scope>NUCLEOTIDE SEQUENCE [LARGE SCALE GENOMIC DNA]</scope>
    <source>
        <strain evidence="9">DSM 3384</strain>
    </source>
</reference>
<evidence type="ECO:0000256" key="3">
    <source>
        <dbReference type="ARBA" id="ARBA00022723"/>
    </source>
</evidence>